<name>A0A8S3QNC2_MYTED</name>
<keyword evidence="1" id="KW-1133">Transmembrane helix</keyword>
<dbReference type="AlphaFoldDB" id="A0A8S3QNC2"/>
<comment type="caution">
    <text evidence="2">The sequence shown here is derived from an EMBL/GenBank/DDBJ whole genome shotgun (WGS) entry which is preliminary data.</text>
</comment>
<feature type="transmembrane region" description="Helical" evidence="1">
    <location>
        <begin position="84"/>
        <end position="109"/>
    </location>
</feature>
<reference evidence="2" key="1">
    <citation type="submission" date="2021-03" db="EMBL/GenBank/DDBJ databases">
        <authorList>
            <person name="Bekaert M."/>
        </authorList>
    </citation>
    <scope>NUCLEOTIDE SEQUENCE</scope>
</reference>
<protein>
    <submittedName>
        <fullName evidence="2">ABCC5</fullName>
    </submittedName>
</protein>
<keyword evidence="1" id="KW-0812">Transmembrane</keyword>
<proteinExistence type="predicted"/>
<accession>A0A8S3QNC2</accession>
<evidence type="ECO:0000313" key="2">
    <source>
        <dbReference type="EMBL" id="CAG2197037.1"/>
    </source>
</evidence>
<dbReference type="SUPFAM" id="SSF52540">
    <property type="entry name" value="P-loop containing nucleoside triphosphate hydrolases"/>
    <property type="match status" value="1"/>
</dbReference>
<evidence type="ECO:0000256" key="1">
    <source>
        <dbReference type="SAM" id="Phobius"/>
    </source>
</evidence>
<dbReference type="EMBL" id="CAJPWZ010000604">
    <property type="protein sequence ID" value="CAG2197037.1"/>
    <property type="molecule type" value="Genomic_DNA"/>
</dbReference>
<keyword evidence="1" id="KW-0472">Membrane</keyword>
<dbReference type="Gene3D" id="3.40.50.300">
    <property type="entry name" value="P-loop containing nucleotide triphosphate hydrolases"/>
    <property type="match status" value="1"/>
</dbReference>
<organism evidence="2 3">
    <name type="scientific">Mytilus edulis</name>
    <name type="common">Blue mussel</name>
    <dbReference type="NCBI Taxonomy" id="6550"/>
    <lineage>
        <taxon>Eukaryota</taxon>
        <taxon>Metazoa</taxon>
        <taxon>Spiralia</taxon>
        <taxon>Lophotrochozoa</taxon>
        <taxon>Mollusca</taxon>
        <taxon>Bivalvia</taxon>
        <taxon>Autobranchia</taxon>
        <taxon>Pteriomorphia</taxon>
        <taxon>Mytilida</taxon>
        <taxon>Mytiloidea</taxon>
        <taxon>Mytilidae</taxon>
        <taxon>Mytilinae</taxon>
        <taxon>Mytilus</taxon>
    </lineage>
</organism>
<gene>
    <name evidence="2" type="ORF">MEDL_11864</name>
</gene>
<dbReference type="Proteomes" id="UP000683360">
    <property type="component" value="Unassembled WGS sequence"/>
</dbReference>
<evidence type="ECO:0000313" key="3">
    <source>
        <dbReference type="Proteomes" id="UP000683360"/>
    </source>
</evidence>
<dbReference type="OrthoDB" id="6500128at2759"/>
<sequence length="219" mass="24908">MYRPARGGVSPSPYKQSYEGGDVVTFTYRNSSAGKTIRVFCTSSGTWSGPSSLLEALWKDEVKSKGENKASFLRCWLKFCQTRILVSLAFAVVGTLNFLRIIVALIPYATRILGEVRVSFTRLKHCDEIVAFEDGGIVERGHHDELLLQNGYYKDMMDKFHYHTNTSMEKQSNRLIDAVTKHNSVITFDNSYSITLDSNRDGSSCHTFCYFKEYLKYIS</sequence>
<dbReference type="InterPro" id="IPR027417">
    <property type="entry name" value="P-loop_NTPase"/>
</dbReference>
<keyword evidence="3" id="KW-1185">Reference proteome</keyword>